<protein>
    <recommendedName>
        <fullName evidence="3">HNH endonuclease</fullName>
    </recommendedName>
</protein>
<evidence type="ECO:0008006" key="3">
    <source>
        <dbReference type="Google" id="ProtNLM"/>
    </source>
</evidence>
<dbReference type="RefSeq" id="WP_202829329.1">
    <property type="nucleotide sequence ID" value="NZ_JAEUXJ010000063.1"/>
</dbReference>
<proteinExistence type="predicted"/>
<gene>
    <name evidence="1" type="ORF">JMJ55_30320</name>
</gene>
<dbReference type="Proteomes" id="UP000606490">
    <property type="component" value="Unassembled WGS sequence"/>
</dbReference>
<keyword evidence="2" id="KW-1185">Reference proteome</keyword>
<evidence type="ECO:0000313" key="1">
    <source>
        <dbReference type="EMBL" id="MBL6459599.1"/>
    </source>
</evidence>
<accession>A0ABS1VD35</accession>
<evidence type="ECO:0000313" key="2">
    <source>
        <dbReference type="Proteomes" id="UP000606490"/>
    </source>
</evidence>
<sequence length="118" mass="12691">MVEVGLSGAYGAGKQMILDAEDWDVASAKYGSAWSLVSNGTGRDYVRAGRAALRGAAQQPRSHGNATLGRLLLDADPGEVVVYRNGNALDLSRPNLLKLSRAEAATWRREHEEARVVN</sequence>
<reference evidence="1 2" key="1">
    <citation type="submission" date="2021-01" db="EMBL/GenBank/DDBJ databases">
        <title>Belnapia mucosa sp. nov. and Belnapia arida sp. nov., isolated from the Tabernas Desert (Almeria, Spain).</title>
        <authorList>
            <person name="Molina-Menor E."/>
            <person name="Vidal-Verdu A."/>
            <person name="Calonge A."/>
            <person name="Satari L."/>
            <person name="Pereto Magraner J."/>
            <person name="Porcar Miralles M."/>
        </authorList>
    </citation>
    <scope>NUCLEOTIDE SEQUENCE [LARGE SCALE GENOMIC DNA]</scope>
    <source>
        <strain evidence="1 2">T6</strain>
    </source>
</reference>
<dbReference type="EMBL" id="JAEUXJ010000063">
    <property type="protein sequence ID" value="MBL6459599.1"/>
    <property type="molecule type" value="Genomic_DNA"/>
</dbReference>
<comment type="caution">
    <text evidence="1">The sequence shown here is derived from an EMBL/GenBank/DDBJ whole genome shotgun (WGS) entry which is preliminary data.</text>
</comment>
<organism evidence="1 2">
    <name type="scientific">Belnapia mucosa</name>
    <dbReference type="NCBI Taxonomy" id="2804532"/>
    <lineage>
        <taxon>Bacteria</taxon>
        <taxon>Pseudomonadati</taxon>
        <taxon>Pseudomonadota</taxon>
        <taxon>Alphaproteobacteria</taxon>
        <taxon>Acetobacterales</taxon>
        <taxon>Roseomonadaceae</taxon>
        <taxon>Belnapia</taxon>
    </lineage>
</organism>
<name>A0ABS1VD35_9PROT</name>